<name>A0ACB9CF11_9ASTR</name>
<comment type="caution">
    <text evidence="1">The sequence shown here is derived from an EMBL/GenBank/DDBJ whole genome shotgun (WGS) entry which is preliminary data.</text>
</comment>
<dbReference type="Proteomes" id="UP001056120">
    <property type="component" value="Linkage Group LG21"/>
</dbReference>
<reference evidence="1 2" key="2">
    <citation type="journal article" date="2022" name="Mol. Ecol. Resour.">
        <title>The genomes of chicory, endive, great burdock and yacon provide insights into Asteraceae paleo-polyploidization history and plant inulin production.</title>
        <authorList>
            <person name="Fan W."/>
            <person name="Wang S."/>
            <person name="Wang H."/>
            <person name="Wang A."/>
            <person name="Jiang F."/>
            <person name="Liu H."/>
            <person name="Zhao H."/>
            <person name="Xu D."/>
            <person name="Zhang Y."/>
        </authorList>
    </citation>
    <scope>NUCLEOTIDE SEQUENCE [LARGE SCALE GENOMIC DNA]</scope>
    <source>
        <strain evidence="2">cv. Yunnan</strain>
        <tissue evidence="1">Leaves</tissue>
    </source>
</reference>
<dbReference type="EMBL" id="CM042038">
    <property type="protein sequence ID" value="KAI3732901.1"/>
    <property type="molecule type" value="Genomic_DNA"/>
</dbReference>
<reference evidence="2" key="1">
    <citation type="journal article" date="2022" name="Mol. Ecol. Resour.">
        <title>The genomes of chicory, endive, great burdock and yacon provide insights into Asteraceae palaeo-polyploidization history and plant inulin production.</title>
        <authorList>
            <person name="Fan W."/>
            <person name="Wang S."/>
            <person name="Wang H."/>
            <person name="Wang A."/>
            <person name="Jiang F."/>
            <person name="Liu H."/>
            <person name="Zhao H."/>
            <person name="Xu D."/>
            <person name="Zhang Y."/>
        </authorList>
    </citation>
    <scope>NUCLEOTIDE SEQUENCE [LARGE SCALE GENOMIC DNA]</scope>
    <source>
        <strain evidence="2">cv. Yunnan</strain>
    </source>
</reference>
<keyword evidence="2" id="KW-1185">Reference proteome</keyword>
<proteinExistence type="predicted"/>
<accession>A0ACB9CF11</accession>
<gene>
    <name evidence="1" type="ORF">L1987_64113</name>
</gene>
<sequence length="192" mass="21810">MDCLTIERQTVIIHTRRIHKRGSRHLILIRSLSPICASDTNHDFIRVPQLTQPLKSHCSMASSSNRGGYPYGAAPYRSREGLSTRQGAGSDEIQLRIDPMHADLDDEISGLRKQVRQLKNVASEIESEAKYQNEFVNQLQMTLIKAQAGVKNNMRKLNKSIIQSGSSNVLHVVLFALFCLFLVYLWSKFSRR</sequence>
<evidence type="ECO:0000313" key="1">
    <source>
        <dbReference type="EMBL" id="KAI3732901.1"/>
    </source>
</evidence>
<evidence type="ECO:0000313" key="2">
    <source>
        <dbReference type="Proteomes" id="UP001056120"/>
    </source>
</evidence>
<protein>
    <submittedName>
        <fullName evidence="1">Uncharacterized protein</fullName>
    </submittedName>
</protein>
<organism evidence="1 2">
    <name type="scientific">Smallanthus sonchifolius</name>
    <dbReference type="NCBI Taxonomy" id="185202"/>
    <lineage>
        <taxon>Eukaryota</taxon>
        <taxon>Viridiplantae</taxon>
        <taxon>Streptophyta</taxon>
        <taxon>Embryophyta</taxon>
        <taxon>Tracheophyta</taxon>
        <taxon>Spermatophyta</taxon>
        <taxon>Magnoliopsida</taxon>
        <taxon>eudicotyledons</taxon>
        <taxon>Gunneridae</taxon>
        <taxon>Pentapetalae</taxon>
        <taxon>asterids</taxon>
        <taxon>campanulids</taxon>
        <taxon>Asterales</taxon>
        <taxon>Asteraceae</taxon>
        <taxon>Asteroideae</taxon>
        <taxon>Heliantheae alliance</taxon>
        <taxon>Millerieae</taxon>
        <taxon>Smallanthus</taxon>
    </lineage>
</organism>